<dbReference type="Pfam" id="PF00581">
    <property type="entry name" value="Rhodanese"/>
    <property type="match status" value="1"/>
</dbReference>
<reference evidence="6" key="1">
    <citation type="submission" date="2018-06" db="EMBL/GenBank/DDBJ databases">
        <authorList>
            <person name="Zhirakovskaya E."/>
        </authorList>
    </citation>
    <scope>NUCLEOTIDE SEQUENCE</scope>
</reference>
<keyword evidence="1" id="KW-0805">Transcription regulation</keyword>
<dbReference type="AlphaFoldDB" id="A0A3B1BDB6"/>
<dbReference type="EMBL" id="UOFX01000035">
    <property type="protein sequence ID" value="VAX08390.1"/>
    <property type="molecule type" value="Genomic_DNA"/>
</dbReference>
<dbReference type="PANTHER" id="PTHR43132:SF8">
    <property type="entry name" value="HTH-TYPE TRANSCRIPTIONAL REGULATOR KMTR"/>
    <property type="match status" value="1"/>
</dbReference>
<feature type="domain" description="HTH arsR-type" evidence="5">
    <location>
        <begin position="6"/>
        <end position="100"/>
    </location>
</feature>
<protein>
    <submittedName>
        <fullName evidence="6">Transcriptional regulator, ArsR family</fullName>
    </submittedName>
</protein>
<dbReference type="CDD" id="cd00090">
    <property type="entry name" value="HTH_ARSR"/>
    <property type="match status" value="1"/>
</dbReference>
<dbReference type="GO" id="GO:0003677">
    <property type="term" value="F:DNA binding"/>
    <property type="evidence" value="ECO:0007669"/>
    <property type="project" value="UniProtKB-KW"/>
</dbReference>
<dbReference type="Pfam" id="PF01022">
    <property type="entry name" value="HTH_5"/>
    <property type="match status" value="1"/>
</dbReference>
<dbReference type="InterPro" id="IPR036388">
    <property type="entry name" value="WH-like_DNA-bd_sf"/>
</dbReference>
<dbReference type="NCBIfam" id="NF033788">
    <property type="entry name" value="HTH_metalloreg"/>
    <property type="match status" value="1"/>
</dbReference>
<evidence type="ECO:0000259" key="5">
    <source>
        <dbReference type="PROSITE" id="PS50987"/>
    </source>
</evidence>
<gene>
    <name evidence="6" type="ORF">MNBD_GAMMA26-558</name>
</gene>
<dbReference type="Gene3D" id="1.10.10.10">
    <property type="entry name" value="Winged helix-like DNA-binding domain superfamily/Winged helix DNA-binding domain"/>
    <property type="match status" value="1"/>
</dbReference>
<dbReference type="Gene3D" id="3.40.250.10">
    <property type="entry name" value="Rhodanese-like domain"/>
    <property type="match status" value="1"/>
</dbReference>
<evidence type="ECO:0000256" key="2">
    <source>
        <dbReference type="ARBA" id="ARBA00023125"/>
    </source>
</evidence>
<dbReference type="GO" id="GO:0003700">
    <property type="term" value="F:DNA-binding transcription factor activity"/>
    <property type="evidence" value="ECO:0007669"/>
    <property type="project" value="InterPro"/>
</dbReference>
<dbReference type="SUPFAM" id="SSF52821">
    <property type="entry name" value="Rhodanese/Cell cycle control phosphatase"/>
    <property type="match status" value="1"/>
</dbReference>
<evidence type="ECO:0000259" key="4">
    <source>
        <dbReference type="PROSITE" id="PS50206"/>
    </source>
</evidence>
<evidence type="ECO:0000313" key="6">
    <source>
        <dbReference type="EMBL" id="VAX08390.1"/>
    </source>
</evidence>
<dbReference type="PROSITE" id="PS50987">
    <property type="entry name" value="HTH_ARSR_2"/>
    <property type="match status" value="1"/>
</dbReference>
<dbReference type="PROSITE" id="PS50206">
    <property type="entry name" value="RHODANESE_3"/>
    <property type="match status" value="1"/>
</dbReference>
<dbReference type="PRINTS" id="PR00778">
    <property type="entry name" value="HTHARSR"/>
</dbReference>
<dbReference type="InterPro" id="IPR011991">
    <property type="entry name" value="ArsR-like_HTH"/>
</dbReference>
<dbReference type="SMART" id="SM00418">
    <property type="entry name" value="HTH_ARSR"/>
    <property type="match status" value="1"/>
</dbReference>
<sequence>MPERSPKKLLFEQLARVGKALSSSSRLELLEFLAQGEKGVEALAKVSGLSVANTSQHLQNLRNAGLVESRKSGQKVFYSLSDDSTVTLLGTIRHIAENNLAELDLLINTYLKERDALEPIPAEELLKRAEEGLVTVIDVRPSDEYAAGHVAGAVNVPINELTNFIRSLNPGQEIVAYCRGAYCLMSFDAVKALRKKGFKAKRLEDGFPEWKYGGHPVETGE</sequence>
<organism evidence="6">
    <name type="scientific">hydrothermal vent metagenome</name>
    <dbReference type="NCBI Taxonomy" id="652676"/>
    <lineage>
        <taxon>unclassified sequences</taxon>
        <taxon>metagenomes</taxon>
        <taxon>ecological metagenomes</taxon>
    </lineage>
</organism>
<dbReference type="InterPro" id="IPR001763">
    <property type="entry name" value="Rhodanese-like_dom"/>
</dbReference>
<dbReference type="PANTHER" id="PTHR43132">
    <property type="entry name" value="ARSENICAL RESISTANCE OPERON REPRESSOR ARSR-RELATED"/>
    <property type="match status" value="1"/>
</dbReference>
<accession>A0A3B1BDB6</accession>
<dbReference type="SMART" id="SM00450">
    <property type="entry name" value="RHOD"/>
    <property type="match status" value="1"/>
</dbReference>
<dbReference type="SUPFAM" id="SSF46785">
    <property type="entry name" value="Winged helix' DNA-binding domain"/>
    <property type="match status" value="1"/>
</dbReference>
<proteinExistence type="predicted"/>
<keyword evidence="3" id="KW-0804">Transcription</keyword>
<dbReference type="InterPro" id="IPR051011">
    <property type="entry name" value="Metal_resp_trans_reg"/>
</dbReference>
<evidence type="ECO:0000256" key="3">
    <source>
        <dbReference type="ARBA" id="ARBA00023163"/>
    </source>
</evidence>
<feature type="domain" description="Rhodanese" evidence="4">
    <location>
        <begin position="130"/>
        <end position="219"/>
    </location>
</feature>
<dbReference type="CDD" id="cd00158">
    <property type="entry name" value="RHOD"/>
    <property type="match status" value="1"/>
</dbReference>
<dbReference type="InterPro" id="IPR036873">
    <property type="entry name" value="Rhodanese-like_dom_sf"/>
</dbReference>
<dbReference type="InterPro" id="IPR001845">
    <property type="entry name" value="HTH_ArsR_DNA-bd_dom"/>
</dbReference>
<name>A0A3B1BDB6_9ZZZZ</name>
<evidence type="ECO:0000256" key="1">
    <source>
        <dbReference type="ARBA" id="ARBA00023015"/>
    </source>
</evidence>
<keyword evidence="2" id="KW-0238">DNA-binding</keyword>
<dbReference type="InterPro" id="IPR036390">
    <property type="entry name" value="WH_DNA-bd_sf"/>
</dbReference>